<dbReference type="PANTHER" id="PTHR21666:SF270">
    <property type="entry name" value="MUREIN HYDROLASE ACTIVATOR ENVC"/>
    <property type="match status" value="1"/>
</dbReference>
<name>A0A940T3I3_9MICO</name>
<dbReference type="Proteomes" id="UP000675163">
    <property type="component" value="Unassembled WGS sequence"/>
</dbReference>
<evidence type="ECO:0000259" key="2">
    <source>
        <dbReference type="Pfam" id="PF01551"/>
    </source>
</evidence>
<dbReference type="RefSeq" id="WP_245189875.1">
    <property type="nucleotide sequence ID" value="NZ_JAFIDA010000001.1"/>
</dbReference>
<dbReference type="PANTHER" id="PTHR21666">
    <property type="entry name" value="PEPTIDASE-RELATED"/>
    <property type="match status" value="1"/>
</dbReference>
<feature type="compositionally biased region" description="Pro residues" evidence="1">
    <location>
        <begin position="297"/>
        <end position="317"/>
    </location>
</feature>
<sequence>MAVVQQGNAPAAQALDLPTWDDVEAAKKNQAAADKKVTEIEGLIADGEKELDRRRNMHAGELAELKVAEEALAVASDKAHTLNTEAEASKIKAQEAADQASVIVAQMYRSGGVDRSMELFLDSDASTADALLERMASMSKATERNSKLSEEAEQTANTASSLSKQAEAAEAEREVLRQEQKVKEESAAAAVTQQGVLVAEQEAQQRDLEVKLEALKDKTSKTVDGYKERLRIEEEQRIAEAKRLAEEAAERQRLAEEAERERQAAEAAEQARLDELERRRIEDGLTATPAPEAPGEAPAPPAETPAAPAPSAPPPPNTSNGWTIPTSGYYVSEGYRSPGRWDHTGTDLATACGTPIVSAAEGTVALTYWEEGAGGNMVTVNHPNGWQTRYAHMIQWAAVAPGQPVGAGQVLGYVGSTGASTGCHLHFEMRPNQDNGWYGFVNPQDYIAL</sequence>
<dbReference type="Gene3D" id="2.70.70.10">
    <property type="entry name" value="Glucose Permease (Domain IIA)"/>
    <property type="match status" value="1"/>
</dbReference>
<dbReference type="InterPro" id="IPR016047">
    <property type="entry name" value="M23ase_b-sheet_dom"/>
</dbReference>
<proteinExistence type="predicted"/>
<feature type="compositionally biased region" description="Polar residues" evidence="1">
    <location>
        <begin position="154"/>
        <end position="164"/>
    </location>
</feature>
<feature type="compositionally biased region" description="Basic and acidic residues" evidence="1">
    <location>
        <begin position="141"/>
        <end position="150"/>
    </location>
</feature>
<dbReference type="CDD" id="cd12797">
    <property type="entry name" value="M23_peptidase"/>
    <property type="match status" value="1"/>
</dbReference>
<reference evidence="3" key="1">
    <citation type="submission" date="2021-02" db="EMBL/GenBank/DDBJ databases">
        <title>Sequencing the genomes of 1000 actinobacteria strains.</title>
        <authorList>
            <person name="Klenk H.-P."/>
        </authorList>
    </citation>
    <scope>NUCLEOTIDE SEQUENCE</scope>
    <source>
        <strain evidence="3">DSM 22850</strain>
    </source>
</reference>
<feature type="compositionally biased region" description="Low complexity" evidence="1">
    <location>
        <begin position="286"/>
        <end position="296"/>
    </location>
</feature>
<feature type="region of interest" description="Disordered" evidence="1">
    <location>
        <begin position="141"/>
        <end position="192"/>
    </location>
</feature>
<dbReference type="InterPro" id="IPR011055">
    <property type="entry name" value="Dup_hybrid_motif"/>
</dbReference>
<protein>
    <submittedName>
        <fullName evidence="3">Murein DD-endopeptidase MepM/ murein hydrolase activator NlpD</fullName>
    </submittedName>
</protein>
<accession>A0A940T3I3</accession>
<dbReference type="AlphaFoldDB" id="A0A940T3I3"/>
<comment type="caution">
    <text evidence="3">The sequence shown here is derived from an EMBL/GenBank/DDBJ whole genome shotgun (WGS) entry which is preliminary data.</text>
</comment>
<evidence type="ECO:0000313" key="4">
    <source>
        <dbReference type="Proteomes" id="UP000675163"/>
    </source>
</evidence>
<keyword evidence="4" id="KW-1185">Reference proteome</keyword>
<keyword evidence="3" id="KW-0378">Hydrolase</keyword>
<dbReference type="SUPFAM" id="SSF51261">
    <property type="entry name" value="Duplicated hybrid motif"/>
    <property type="match status" value="1"/>
</dbReference>
<dbReference type="Pfam" id="PF01551">
    <property type="entry name" value="Peptidase_M23"/>
    <property type="match status" value="1"/>
</dbReference>
<evidence type="ECO:0000256" key="1">
    <source>
        <dbReference type="SAM" id="MobiDB-lite"/>
    </source>
</evidence>
<feature type="region of interest" description="Disordered" evidence="1">
    <location>
        <begin position="255"/>
        <end position="325"/>
    </location>
</feature>
<gene>
    <name evidence="3" type="ORF">JOF28_001016</name>
</gene>
<organism evidence="3 4">
    <name type="scientific">Leucobacter exalbidus</name>
    <dbReference type="NCBI Taxonomy" id="662960"/>
    <lineage>
        <taxon>Bacteria</taxon>
        <taxon>Bacillati</taxon>
        <taxon>Actinomycetota</taxon>
        <taxon>Actinomycetes</taxon>
        <taxon>Micrococcales</taxon>
        <taxon>Microbacteriaceae</taxon>
        <taxon>Leucobacter</taxon>
    </lineage>
</organism>
<feature type="compositionally biased region" description="Basic and acidic residues" evidence="1">
    <location>
        <begin position="255"/>
        <end position="283"/>
    </location>
</feature>
<dbReference type="GO" id="GO:0004222">
    <property type="term" value="F:metalloendopeptidase activity"/>
    <property type="evidence" value="ECO:0007669"/>
    <property type="project" value="TreeGrafter"/>
</dbReference>
<dbReference type="InterPro" id="IPR050570">
    <property type="entry name" value="Cell_wall_metabolism_enzyme"/>
</dbReference>
<dbReference type="EMBL" id="JAFIDA010000001">
    <property type="protein sequence ID" value="MBP1325784.1"/>
    <property type="molecule type" value="Genomic_DNA"/>
</dbReference>
<evidence type="ECO:0000313" key="3">
    <source>
        <dbReference type="EMBL" id="MBP1325784.1"/>
    </source>
</evidence>
<feature type="compositionally biased region" description="Basic and acidic residues" evidence="1">
    <location>
        <begin position="170"/>
        <end position="186"/>
    </location>
</feature>
<feature type="domain" description="M23ase beta-sheet core" evidence="2">
    <location>
        <begin position="343"/>
        <end position="433"/>
    </location>
</feature>